<organism evidence="2 3">
    <name type="scientific">Leifsonia soli</name>
    <dbReference type="NCBI Taxonomy" id="582665"/>
    <lineage>
        <taxon>Bacteria</taxon>
        <taxon>Bacillati</taxon>
        <taxon>Actinomycetota</taxon>
        <taxon>Actinomycetes</taxon>
        <taxon>Micrococcales</taxon>
        <taxon>Microbacteriaceae</taxon>
        <taxon>Leifsonia</taxon>
    </lineage>
</organism>
<dbReference type="SUPFAM" id="SSF159234">
    <property type="entry name" value="FomD-like"/>
    <property type="match status" value="1"/>
</dbReference>
<dbReference type="InterPro" id="IPR035930">
    <property type="entry name" value="FomD-like_sf"/>
</dbReference>
<reference evidence="2 3" key="1">
    <citation type="submission" date="2020-07" db="EMBL/GenBank/DDBJ databases">
        <title>Sequencing the genomes of 1000 actinobacteria strains.</title>
        <authorList>
            <person name="Klenk H.-P."/>
        </authorList>
    </citation>
    <scope>NUCLEOTIDE SEQUENCE [LARGE SCALE GENOMIC DNA]</scope>
    <source>
        <strain evidence="2 3">DSM 23871</strain>
    </source>
</reference>
<keyword evidence="3" id="KW-1185">Reference proteome</keyword>
<evidence type="ECO:0000313" key="2">
    <source>
        <dbReference type="EMBL" id="NYD75783.1"/>
    </source>
</evidence>
<sequence>MLPPSRRFRPGERIAIREVLRGRVWTSRPVVVVEDTADQFVSYLEPGTVIDYPVGTQHGRGTFSMWLSGEWELGPKEFHAPGMLRIAPTGQPFEVFAPVSADLGVMSWYVNFQQPLIRTEHGFDTMDETLDLLVSPDFRSWERKDHDELELALQMGVYEQHDAQRILDSCIAVESVLERGEVPWDRSWRDWRPLNRLTA</sequence>
<dbReference type="AlphaFoldDB" id="A0A852T4P3"/>
<evidence type="ECO:0000259" key="1">
    <source>
        <dbReference type="Pfam" id="PF04167"/>
    </source>
</evidence>
<dbReference type="InterPro" id="IPR007295">
    <property type="entry name" value="DUF402"/>
</dbReference>
<dbReference type="RefSeq" id="WP_179457600.1">
    <property type="nucleotide sequence ID" value="NZ_BAAAPX010000001.1"/>
</dbReference>
<accession>A0A852T4P3</accession>
<gene>
    <name evidence="2" type="ORF">BJ963_003302</name>
</gene>
<feature type="domain" description="DUF402" evidence="1">
    <location>
        <begin position="42"/>
        <end position="180"/>
    </location>
</feature>
<dbReference type="Pfam" id="PF04167">
    <property type="entry name" value="DUF402"/>
    <property type="match status" value="1"/>
</dbReference>
<protein>
    <submittedName>
        <fullName evidence="2">Putative RNA-binding protein associated with RNAse of E/G family</fullName>
    </submittedName>
</protein>
<evidence type="ECO:0000313" key="3">
    <source>
        <dbReference type="Proteomes" id="UP000589620"/>
    </source>
</evidence>
<proteinExistence type="predicted"/>
<dbReference type="Gene3D" id="2.40.380.10">
    <property type="entry name" value="FomD-like"/>
    <property type="match status" value="1"/>
</dbReference>
<comment type="caution">
    <text evidence="2">The sequence shown here is derived from an EMBL/GenBank/DDBJ whole genome shotgun (WGS) entry which is preliminary data.</text>
</comment>
<name>A0A852T4P3_9MICO</name>
<dbReference type="Proteomes" id="UP000589620">
    <property type="component" value="Unassembled WGS sequence"/>
</dbReference>
<dbReference type="EMBL" id="JACCBJ010000001">
    <property type="protein sequence ID" value="NYD75783.1"/>
    <property type="molecule type" value="Genomic_DNA"/>
</dbReference>